<dbReference type="EnsemblPlants" id="OBART11G18190.1">
    <property type="protein sequence ID" value="OBART11G18190.1"/>
    <property type="gene ID" value="OBART11G18190"/>
</dbReference>
<dbReference type="Proteomes" id="UP000026960">
    <property type="component" value="Chromosome 11"/>
</dbReference>
<sequence length="138" mass="15536">MARRGRSVTAEALQDASFGVWVHPPLFSRSVGRCMSRSVGRSHLVRVRLNRSKPQQWRRRGCAPSFEHPVKIGCSFNGNKSYYIALVVYTSSFQPTRSTDEHVVRKRIIAEDDEKQSAQSGIAVGGEGERRRLLGHNI</sequence>
<reference evidence="1" key="1">
    <citation type="journal article" date="2009" name="Rice">
        <title>De Novo Next Generation Sequencing of Plant Genomes.</title>
        <authorList>
            <person name="Rounsley S."/>
            <person name="Marri P.R."/>
            <person name="Yu Y."/>
            <person name="He R."/>
            <person name="Sisneros N."/>
            <person name="Goicoechea J.L."/>
            <person name="Lee S.J."/>
            <person name="Angelova A."/>
            <person name="Kudrna D."/>
            <person name="Luo M."/>
            <person name="Affourtit J."/>
            <person name="Desany B."/>
            <person name="Knight J."/>
            <person name="Niazi F."/>
            <person name="Egholm M."/>
            <person name="Wing R.A."/>
        </authorList>
    </citation>
    <scope>NUCLEOTIDE SEQUENCE [LARGE SCALE GENOMIC DNA]</scope>
    <source>
        <strain evidence="1">cv. IRGC 105608</strain>
    </source>
</reference>
<evidence type="ECO:0000313" key="2">
    <source>
        <dbReference type="Proteomes" id="UP000026960"/>
    </source>
</evidence>
<evidence type="ECO:0000313" key="1">
    <source>
        <dbReference type="EnsemblPlants" id="OBART11G18190.1"/>
    </source>
</evidence>
<proteinExistence type="predicted"/>
<name>A0A0D3HNF4_9ORYZ</name>
<reference evidence="1" key="2">
    <citation type="submission" date="2015-03" db="UniProtKB">
        <authorList>
            <consortium name="EnsemblPlants"/>
        </authorList>
    </citation>
    <scope>IDENTIFICATION</scope>
</reference>
<dbReference type="PaxDb" id="65489-OBART11G18190.1"/>
<dbReference type="Gramene" id="OBART11G18190.1">
    <property type="protein sequence ID" value="OBART11G18190.1"/>
    <property type="gene ID" value="OBART11G18190"/>
</dbReference>
<keyword evidence="2" id="KW-1185">Reference proteome</keyword>
<accession>A0A0D3HNF4</accession>
<dbReference type="AlphaFoldDB" id="A0A0D3HNF4"/>
<organism evidence="1">
    <name type="scientific">Oryza barthii</name>
    <dbReference type="NCBI Taxonomy" id="65489"/>
    <lineage>
        <taxon>Eukaryota</taxon>
        <taxon>Viridiplantae</taxon>
        <taxon>Streptophyta</taxon>
        <taxon>Embryophyta</taxon>
        <taxon>Tracheophyta</taxon>
        <taxon>Spermatophyta</taxon>
        <taxon>Magnoliopsida</taxon>
        <taxon>Liliopsida</taxon>
        <taxon>Poales</taxon>
        <taxon>Poaceae</taxon>
        <taxon>BOP clade</taxon>
        <taxon>Oryzoideae</taxon>
        <taxon>Oryzeae</taxon>
        <taxon>Oryzinae</taxon>
        <taxon>Oryza</taxon>
    </lineage>
</organism>
<dbReference type="HOGENOM" id="CLU_1858273_0_0_1"/>
<protein>
    <submittedName>
        <fullName evidence="1">Uncharacterized protein</fullName>
    </submittedName>
</protein>